<accession>A0A0P1F2C3</accession>
<dbReference type="STRING" id="81569.RUM4293_01582"/>
<dbReference type="OrthoDB" id="259382at2"/>
<organism evidence="2 3">
    <name type="scientific">Ruegeria atlantica</name>
    <dbReference type="NCBI Taxonomy" id="81569"/>
    <lineage>
        <taxon>Bacteria</taxon>
        <taxon>Pseudomonadati</taxon>
        <taxon>Pseudomonadota</taxon>
        <taxon>Alphaproteobacteria</taxon>
        <taxon>Rhodobacterales</taxon>
        <taxon>Roseobacteraceae</taxon>
        <taxon>Ruegeria</taxon>
    </lineage>
</organism>
<reference evidence="2 3" key="1">
    <citation type="submission" date="2015-09" db="EMBL/GenBank/DDBJ databases">
        <authorList>
            <consortium name="Swine Surveillance"/>
        </authorList>
    </citation>
    <scope>NUCLEOTIDE SEQUENCE [LARGE SCALE GENOMIC DNA]</scope>
    <source>
        <strain evidence="2 3">CECT 4292</strain>
    </source>
</reference>
<evidence type="ECO:0000313" key="3">
    <source>
        <dbReference type="Proteomes" id="UP000050783"/>
    </source>
</evidence>
<evidence type="ECO:0000259" key="1">
    <source>
        <dbReference type="Pfam" id="PF01755"/>
    </source>
</evidence>
<dbReference type="CDD" id="cd06532">
    <property type="entry name" value="Glyco_transf_25"/>
    <property type="match status" value="1"/>
</dbReference>
<name>A0A0P1F2C3_9RHOB</name>
<dbReference type="RefSeq" id="WP_158507072.1">
    <property type="nucleotide sequence ID" value="NZ_CYPU01000071.1"/>
</dbReference>
<gene>
    <name evidence="2" type="ORF">RUA4292_04022</name>
</gene>
<dbReference type="GO" id="GO:0016740">
    <property type="term" value="F:transferase activity"/>
    <property type="evidence" value="ECO:0007669"/>
    <property type="project" value="UniProtKB-KW"/>
</dbReference>
<dbReference type="AlphaFoldDB" id="A0A0P1F2C3"/>
<evidence type="ECO:0000313" key="2">
    <source>
        <dbReference type="EMBL" id="CUH49822.1"/>
    </source>
</evidence>
<dbReference type="Proteomes" id="UP000050783">
    <property type="component" value="Unassembled WGS sequence"/>
</dbReference>
<dbReference type="GeneID" id="55495158"/>
<dbReference type="Pfam" id="PF01755">
    <property type="entry name" value="Glyco_transf_25"/>
    <property type="match status" value="1"/>
</dbReference>
<sequence>MSIKTVILSLPNDVERRRFCESEIARFGLCHKFSDAIAGDQISNAELRKFYDADMNRIKFKRPLSRNEVACTLGHRQIWQEIVKSQDYVSLVLEDDAAFVQDPRSFLEELLECGKCFEDVMIKLDGISRNNGQVIKSVADQNLILSDRLPPRTTGYIIGRRAAKRLLALNAPIARPIDIDLKFYWEHNVPILTLGQKMITEREDFNSTIDHCRSKTKPGSSMARFVRNLMYQTKYTYGRLSHPLNPDMIEGLGPLMQAGNRVRNRA</sequence>
<protein>
    <submittedName>
        <fullName evidence="2">Glycosyltransferase family 25 (LPS biosynthesis protein)</fullName>
    </submittedName>
</protein>
<keyword evidence="2" id="KW-0808">Transferase</keyword>
<dbReference type="InterPro" id="IPR002654">
    <property type="entry name" value="Glyco_trans_25"/>
</dbReference>
<feature type="domain" description="Glycosyl transferase family 25" evidence="1">
    <location>
        <begin position="4"/>
        <end position="178"/>
    </location>
</feature>
<dbReference type="EMBL" id="CYPU01000071">
    <property type="protein sequence ID" value="CUH49822.1"/>
    <property type="molecule type" value="Genomic_DNA"/>
</dbReference>
<proteinExistence type="predicted"/>